<feature type="domain" description="EGF-like" evidence="10">
    <location>
        <begin position="2216"/>
        <end position="2258"/>
    </location>
</feature>
<dbReference type="PROSITE" id="PS50026">
    <property type="entry name" value="EGF_3"/>
    <property type="match status" value="11"/>
</dbReference>
<keyword evidence="3" id="KW-0677">Repeat</keyword>
<feature type="compositionally biased region" description="Low complexity" evidence="7">
    <location>
        <begin position="1218"/>
        <end position="1232"/>
    </location>
</feature>
<feature type="domain" description="EGF-like" evidence="10">
    <location>
        <begin position="1946"/>
        <end position="1987"/>
    </location>
</feature>
<evidence type="ECO:0000313" key="13">
    <source>
        <dbReference type="WBParaSite" id="SMUV_0000370601-mRNA-1"/>
    </source>
</evidence>
<dbReference type="GO" id="GO:0008201">
    <property type="term" value="F:heparin binding"/>
    <property type="evidence" value="ECO:0007669"/>
    <property type="project" value="TreeGrafter"/>
</dbReference>
<comment type="caution">
    <text evidence="6">Lacks conserved residue(s) required for the propagation of feature annotation.</text>
</comment>
<feature type="compositionally biased region" description="Polar residues" evidence="7">
    <location>
        <begin position="772"/>
        <end position="788"/>
    </location>
</feature>
<feature type="compositionally biased region" description="Polar residues" evidence="7">
    <location>
        <begin position="1679"/>
        <end position="1689"/>
    </location>
</feature>
<feature type="compositionally biased region" description="Polar residues" evidence="7">
    <location>
        <begin position="1638"/>
        <end position="1647"/>
    </location>
</feature>
<evidence type="ECO:0000256" key="9">
    <source>
        <dbReference type="SAM" id="SignalP"/>
    </source>
</evidence>
<dbReference type="InterPro" id="IPR001507">
    <property type="entry name" value="ZP_dom"/>
</dbReference>
<dbReference type="WBParaSite" id="SMUV_0000370601-mRNA-1">
    <property type="protein sequence ID" value="SMUV_0000370601-mRNA-1"/>
    <property type="gene ID" value="SMUV_0000370601"/>
</dbReference>
<feature type="domain" description="EGF-like" evidence="10">
    <location>
        <begin position="126"/>
        <end position="164"/>
    </location>
</feature>
<feature type="region of interest" description="Disordered" evidence="7">
    <location>
        <begin position="2318"/>
        <end position="2338"/>
    </location>
</feature>
<feature type="disulfide bond" evidence="6">
    <location>
        <begin position="113"/>
        <end position="122"/>
    </location>
</feature>
<feature type="transmembrane region" description="Helical" evidence="8">
    <location>
        <begin position="3110"/>
        <end position="3133"/>
    </location>
</feature>
<feature type="compositionally biased region" description="Polar residues" evidence="7">
    <location>
        <begin position="1622"/>
        <end position="1631"/>
    </location>
</feature>
<dbReference type="FunFam" id="2.10.25.10:FF:000038">
    <property type="entry name" value="Fibrillin 2"/>
    <property type="match status" value="7"/>
</dbReference>
<evidence type="ECO:0000256" key="3">
    <source>
        <dbReference type="ARBA" id="ARBA00022737"/>
    </source>
</evidence>
<evidence type="ECO:0000313" key="12">
    <source>
        <dbReference type="Proteomes" id="UP000046393"/>
    </source>
</evidence>
<keyword evidence="1 6" id="KW-0245">EGF-like domain</keyword>
<feature type="domain" description="ZP" evidence="11">
    <location>
        <begin position="2793"/>
        <end position="3030"/>
    </location>
</feature>
<feature type="region of interest" description="Disordered" evidence="7">
    <location>
        <begin position="907"/>
        <end position="928"/>
    </location>
</feature>
<feature type="region of interest" description="Disordered" evidence="7">
    <location>
        <begin position="1257"/>
        <end position="1352"/>
    </location>
</feature>
<dbReference type="PANTHER" id="PTHR24042">
    <property type="entry name" value="NEL HOMOLOG"/>
    <property type="match status" value="1"/>
</dbReference>
<dbReference type="SUPFAM" id="SSF57196">
    <property type="entry name" value="EGF/Laminin"/>
    <property type="match status" value="1"/>
</dbReference>
<evidence type="ECO:0000256" key="5">
    <source>
        <dbReference type="ARBA" id="ARBA00023180"/>
    </source>
</evidence>
<feature type="domain" description="EGF-like" evidence="10">
    <location>
        <begin position="165"/>
        <end position="208"/>
    </location>
</feature>
<dbReference type="InterPro" id="IPR051586">
    <property type="entry name" value="PKC-binding_NELL"/>
</dbReference>
<feature type="domain" description="EGF-like" evidence="10">
    <location>
        <begin position="89"/>
        <end position="123"/>
    </location>
</feature>
<keyword evidence="8" id="KW-0812">Transmembrane</keyword>
<feature type="compositionally biased region" description="Basic and acidic residues" evidence="7">
    <location>
        <begin position="1313"/>
        <end position="1328"/>
    </location>
</feature>
<keyword evidence="5" id="KW-0325">Glycoprotein</keyword>
<evidence type="ECO:0000256" key="1">
    <source>
        <dbReference type="ARBA" id="ARBA00022536"/>
    </source>
</evidence>
<feature type="region of interest" description="Disordered" evidence="7">
    <location>
        <begin position="1201"/>
        <end position="1232"/>
    </location>
</feature>
<reference evidence="13" key="1">
    <citation type="submission" date="2016-04" db="UniProtKB">
        <authorList>
            <consortium name="WormBaseParasite"/>
        </authorList>
    </citation>
    <scope>IDENTIFICATION</scope>
</reference>
<feature type="compositionally biased region" description="Polar residues" evidence="7">
    <location>
        <begin position="1573"/>
        <end position="1584"/>
    </location>
</feature>
<dbReference type="SMART" id="SM00179">
    <property type="entry name" value="EGF_CA"/>
    <property type="match status" value="15"/>
</dbReference>
<feature type="region of interest" description="Disordered" evidence="7">
    <location>
        <begin position="1426"/>
        <end position="1458"/>
    </location>
</feature>
<feature type="compositionally biased region" description="Low complexity" evidence="7">
    <location>
        <begin position="1333"/>
        <end position="1349"/>
    </location>
</feature>
<evidence type="ECO:0000259" key="11">
    <source>
        <dbReference type="PROSITE" id="PS51034"/>
    </source>
</evidence>
<name>A0A0N5AH65_9BILA</name>
<dbReference type="SMART" id="SM00181">
    <property type="entry name" value="EGF"/>
    <property type="match status" value="28"/>
</dbReference>
<feature type="compositionally biased region" description="Polar residues" evidence="7">
    <location>
        <begin position="1176"/>
        <end position="1189"/>
    </location>
</feature>
<feature type="compositionally biased region" description="Low complexity" evidence="7">
    <location>
        <begin position="1449"/>
        <end position="1458"/>
    </location>
</feature>
<feature type="compositionally biased region" description="Polar residues" evidence="7">
    <location>
        <begin position="679"/>
        <end position="699"/>
    </location>
</feature>
<dbReference type="PROSITE" id="PS00022">
    <property type="entry name" value="EGF_1"/>
    <property type="match status" value="1"/>
</dbReference>
<feature type="compositionally biased region" description="Basic and acidic residues" evidence="7">
    <location>
        <begin position="708"/>
        <end position="717"/>
    </location>
</feature>
<protein>
    <submittedName>
        <fullName evidence="13">EGF-like domain-containing protein</fullName>
    </submittedName>
</protein>
<dbReference type="PROSITE" id="PS01187">
    <property type="entry name" value="EGF_CA"/>
    <property type="match status" value="8"/>
</dbReference>
<evidence type="ECO:0000256" key="2">
    <source>
        <dbReference type="ARBA" id="ARBA00022729"/>
    </source>
</evidence>
<feature type="domain" description="EGF-like" evidence="10">
    <location>
        <begin position="2078"/>
        <end position="2119"/>
    </location>
</feature>
<dbReference type="InterPro" id="IPR000152">
    <property type="entry name" value="EGF-type_Asp/Asn_hydroxyl_site"/>
</dbReference>
<feature type="region of interest" description="Disordered" evidence="7">
    <location>
        <begin position="831"/>
        <end position="895"/>
    </location>
</feature>
<feature type="disulfide bond" evidence="6">
    <location>
        <begin position="92"/>
        <end position="102"/>
    </location>
</feature>
<sequence>MGSINRTLGAAILVLMVQQCICITKNFVNSSMPEMRPTFVVNFDMSTVICQHSENPADLHLHQISILCDNVSDCFSNPAMDDESFPYCEGRCNSTCNHRGACLFDGVRGQCFCNAGYHGPNCEYKDFNECEDKPCHWLAHCQNTLGSYYCTCFPGFHGNGHECSDIDECELGIAKCPENSVCVNLPGTYFCNCTEGFQQLGLPAERCADINECEQNLHNCPPNLKCQNLIGSYKCVEECEDGFRYENGTCVDIDECAEKTAVCDNRAMCINKIGGYQCKCEDGFAGNGQSCLPIYDCSQQEGICDRHAFCLGSLRMCICQPGYIGDGLSCYDVDECDAETNPCGSNLSDRCVNLNGSYICCSSNKTDEECIRENHAFCAGGCGRNAICVGDTCRCLDGYDGDPKVKCDDVNECENDKQCPGAGEWCVNMVGGYICCEPGAQEQECLKKNLLDANSNWINKNLRKIDSTLSETSSGGFLITNAKLGSDEVMEILCPGKCSEGSHCNKGKCACNDGYTEVPGSGCVDINECDEDPCLEPYSWCVNTPGAYLCCSAESKNLECFKSKKAPQAITGVVQEWKNSSGGAIIIGKKHREQGKTNELPAKTFVGHDQQEGGVDTDEKNQLGLEISKSGIMSNGNKKYKIEVVNGFLQPTETKPPAIDIYSENSAAYTVHNKGENGSIASNSTATTSGKSLTTSTAGEKSPCISSEEGKCVKEAGNDTANLNGPNISYGVKLSNESRSSSTSDNTPSKSSELETTTVTATLATTEYETVSSSDKSGKVSENMTETDNTLIKKTTESPTKIVSNDGTSTSFTEAKLFTTAEATTEIPISTINHSDSPLTTTESNENSGKDVTVEQFTREGDNYTEPFTDITAPQDLSSASESTSSEPITNSISYTTTSEYQITTLNGDNSDKMMATTHSETTENDKNLTSKVDTVTNEPTVVDSSVGTSTKDSIETTTDSATALENSELTTTKSQKLIMHTNETDSIIEEQVKVSTEYVESTTTESVHSGEVLLVTTPTSLNERKHEENSLSTPSPGSTVVVNKLTDSATVNNVFTTIPPHERQSVTEEVASDKHNDSSKAHNYVISSGKTYTPNKNVGDSNATETVQPEVLSTTAQAIFKSSEMTTENSVSTTNSDSLEKNVSAKVFVTKVTPSEEGTEMEGTRNHNTVMPPDESSNMPTTTSISVGPTTKYFETSEYSTNNLEEVTPTSPSVRNDLSTPSTDDSSTSTLISATSGYETTMQSKLFENSTAEIGSEHYENSEHYSASTEAQPPVTTEATPEETLHSSSTYSSPSPTNSETENMQISTEPKTGTDHFRNLSTDHTEQINDLTTSTTSSNSEMTSSSITDFKILETTRNTDEATTTLATTEATSDLQTTISIISKVSSTNDEESEQAKSTISMQTTPFVEVSTELPTTAAALKRVTLPEEEEEEVTQQSPKSVVSEDLPFTTTETTIPTAEFSTIQSSLKSENNEIQSTLNIAVTEVPSKSITDNSVAPTLGGDTTPNPLEKSSTASSNENTITFQTSDGTWPNGETSSETNVWRAETETHKGQESNSKEEVENVSTENTETQKSTHLSHDNPTTTALIYTSEESNTVATTTIETLASTHIVVTTEKPQPKVKSQTEGTNKTSEHFNKTNNTKPSTSETEKTIVPIDSEESPEYESNPDHLPKNKHEPTTASPSTSNQALPEKNNHSKVFGNKQAEVDQVDSAESKKTNTIAVDNVNRQEIMKSEETTNAPVTETSDATQQTIKIDSNENGNIKSHSAVNNTERQSRCCSNDECARDAYCERRSGVCRCYPGFVGAPPQVPCVDVDECEQHLDDCDPSSRCWNYVGGYTCLCNTGYRKMANGKCVDIDECVERNGSLCHPDAECTNRPGSYTCRCKPGFTGDGYKCIPDSKRYCTEAEEDKYDCGRNHFCLVDKNNNGDCNTCKKGYKMKNGVCSDINECSSPELNSCHKNAICNNLMGSYHCQCQDGYRGDGFWCADIDECQQNPCHPQASCVNTPGSYVCKCPEGWNGDGKTNCINPLDTRCENKEAVCGTSDNNSCLSVRIGKLVSLCECNSNFRYNPEKKICEDIDECAENRHNCDPSSSICVNTIGGYICQCTDGYEGVGGVCTDVDECSRDVGGCCKVAKCENHIGSVGCRCSYGYIGNGIKCTSVAQNSVSKIECNEEWIKLCYALNKTCMIDNEEVPQCGSCIAGYQPVNGRCLPLSNEGTCADMKVTDCSVNAECIDVNPGRHFCVCKAGYIGDGKNCDGPNCHLDPSMCHKNAKCKINGKCLCDKGYIGDGMNSCDPIGNDKSNDKSKTGQEVLVVKENTTSSSSQSSSLTQSASSSSLNSSYSTVLTSQSESLKLSSSSQTSSSVQSTSSSQSSSSQSLSSSEKLLSSQLLIPSSEVPALFNSSSEVHSNYKLTNSTESKKDFNMTTITTNVIQKCSATDRTPCHSLALCDVASGMCVCKPGYYGDGYFTCTKDWQDCTVDNGVCDTRAICDFHTRRCRCIEGYIGDGITCEPDALDCVLRQNLCSENAECIGRRCVCGVGYTGDGTSCVVLTNVTDCTKCDVNADCEAGICKCRTGYYGNGAVCVTDSFDCVHFPAICHRNGFCDVNSRRCKCIKGFRGDGVDCSTPENCLENKHICHQNAECLSSGVCQCKRGFFGDGISCHAALIVNNEGNTSLSSSSSITAETAKETQVSSVSSSVHRTQPIMSCQHPCGVNEICINGNCSCAEGYHKIGGSDCRDVDECSMGASLCHPLAECINVPGSYKCICNKGYKGDGKNCYTQVIDMEKLTVNCETDGVTLLLPDEMFNGDSRIFVRGQTENPYCSQKLSSLNATNRIFKILYAHCDVRFEEPNVFAVTVVIQRHPMFITHSADAYELKCAYPVGSMEASSRLNVSDLATSSSIVEHGSEATCELTVTNEKDVVIDTASVGQTLRLTLSVKPRDTYGILPRNCYAVNMETGERYSLTDKAGCSIDTQLFPEWTYKEPSLTTATFRTFKWPDSSMIRFQCDCSACIGTCPHVNCGRRREAMMRRHRLRFVRKTPEIQFEDEIRALVVDKKAGAFSTPIFVEENEEEKLAQKEVDKWKYQGLLDTEDMSETKVTETICIRTIWIALLFLTLLLFIAVAGVLCLVWKRKFGSTLLSRKSVEVVQRPTSVKPKYSDNLSYLNF</sequence>
<feature type="region of interest" description="Disordered" evidence="7">
    <location>
        <begin position="675"/>
        <end position="788"/>
    </location>
</feature>
<feature type="compositionally biased region" description="Low complexity" evidence="7">
    <location>
        <begin position="1270"/>
        <end position="1280"/>
    </location>
</feature>
<feature type="compositionally biased region" description="Low complexity" evidence="7">
    <location>
        <begin position="878"/>
        <end position="887"/>
    </location>
</feature>
<evidence type="ECO:0000256" key="4">
    <source>
        <dbReference type="ARBA" id="ARBA00023157"/>
    </source>
</evidence>
<feature type="compositionally biased region" description="Polar residues" evidence="7">
    <location>
        <begin position="831"/>
        <end position="847"/>
    </location>
</feature>
<evidence type="ECO:0000256" key="7">
    <source>
        <dbReference type="SAM" id="MobiDB-lite"/>
    </source>
</evidence>
<dbReference type="Pfam" id="PF07645">
    <property type="entry name" value="EGF_CA"/>
    <property type="match status" value="9"/>
</dbReference>
<dbReference type="CDD" id="cd00054">
    <property type="entry name" value="EGF_CA"/>
    <property type="match status" value="10"/>
</dbReference>
<dbReference type="GO" id="GO:0005509">
    <property type="term" value="F:calcium ion binding"/>
    <property type="evidence" value="ECO:0007669"/>
    <property type="project" value="InterPro"/>
</dbReference>
<feature type="region of interest" description="Disordered" evidence="7">
    <location>
        <begin position="1493"/>
        <end position="1584"/>
    </location>
</feature>
<dbReference type="STRING" id="451379.A0A0N5AH65"/>
<accession>A0A0N5AH65</accession>
<feature type="region of interest" description="Disordered" evidence="7">
    <location>
        <begin position="1614"/>
        <end position="1701"/>
    </location>
</feature>
<dbReference type="InterPro" id="IPR018097">
    <property type="entry name" value="EGF_Ca-bd_CS"/>
</dbReference>
<dbReference type="InterPro" id="IPR024731">
    <property type="entry name" value="NELL2-like_EGF"/>
</dbReference>
<feature type="chain" id="PRO_5007419314" evidence="9">
    <location>
        <begin position="23"/>
        <end position="3169"/>
    </location>
</feature>
<feature type="signal peptide" evidence="9">
    <location>
        <begin position="1"/>
        <end position="22"/>
    </location>
</feature>
<feature type="compositionally biased region" description="Polar residues" evidence="7">
    <location>
        <begin position="1201"/>
        <end position="1217"/>
    </location>
</feature>
<feature type="domain" description="EGF-like" evidence="10">
    <location>
        <begin position="2741"/>
        <end position="2781"/>
    </location>
</feature>
<dbReference type="PROSITE" id="PS51034">
    <property type="entry name" value="ZP_2"/>
    <property type="match status" value="1"/>
</dbReference>
<dbReference type="GO" id="GO:0005615">
    <property type="term" value="C:extracellular space"/>
    <property type="evidence" value="ECO:0007669"/>
    <property type="project" value="TreeGrafter"/>
</dbReference>
<dbReference type="SUPFAM" id="SSF57184">
    <property type="entry name" value="Growth factor receptor domain"/>
    <property type="match status" value="5"/>
</dbReference>
<evidence type="ECO:0000259" key="10">
    <source>
        <dbReference type="PROSITE" id="PS50026"/>
    </source>
</evidence>
<dbReference type="Pfam" id="PF12947">
    <property type="entry name" value="EGF_3"/>
    <property type="match status" value="3"/>
</dbReference>
<organism evidence="12 13">
    <name type="scientific">Syphacia muris</name>
    <dbReference type="NCBI Taxonomy" id="451379"/>
    <lineage>
        <taxon>Eukaryota</taxon>
        <taxon>Metazoa</taxon>
        <taxon>Ecdysozoa</taxon>
        <taxon>Nematoda</taxon>
        <taxon>Chromadorea</taxon>
        <taxon>Rhabditida</taxon>
        <taxon>Spirurina</taxon>
        <taxon>Oxyuridomorpha</taxon>
        <taxon>Oxyuroidea</taxon>
        <taxon>Oxyuridae</taxon>
        <taxon>Syphacia</taxon>
    </lineage>
</organism>
<feature type="domain" description="EGF-like" evidence="10">
    <location>
        <begin position="252"/>
        <end position="292"/>
    </location>
</feature>
<dbReference type="Gene3D" id="2.10.25.10">
    <property type="entry name" value="Laminin"/>
    <property type="match status" value="14"/>
</dbReference>
<feature type="domain" description="EGF-like" evidence="10">
    <location>
        <begin position="1856"/>
        <end position="1897"/>
    </location>
</feature>
<keyword evidence="2 9" id="KW-0732">Signal</keyword>
<dbReference type="InterPro" id="IPR049883">
    <property type="entry name" value="NOTCH1_EGF-like"/>
</dbReference>
<dbReference type="SMART" id="SM00241">
    <property type="entry name" value="ZP"/>
    <property type="match status" value="1"/>
</dbReference>
<evidence type="ECO:0000256" key="8">
    <source>
        <dbReference type="SAM" id="Phobius"/>
    </source>
</evidence>
<feature type="compositionally biased region" description="Low complexity" evidence="7">
    <location>
        <begin position="2320"/>
        <end position="2338"/>
    </location>
</feature>
<keyword evidence="8" id="KW-0472">Membrane</keyword>
<keyword evidence="4 6" id="KW-1015">Disulfide bond</keyword>
<feature type="domain" description="EGF-like" evidence="10">
    <location>
        <begin position="1814"/>
        <end position="1855"/>
    </location>
</feature>
<dbReference type="InterPro" id="IPR001881">
    <property type="entry name" value="EGF-like_Ca-bd_dom"/>
</dbReference>
<evidence type="ECO:0000256" key="6">
    <source>
        <dbReference type="PROSITE-ProRule" id="PRU00076"/>
    </source>
</evidence>
<dbReference type="FunFam" id="2.10.25.10:FF:000555">
    <property type="entry name" value="Dumpy, isoform I"/>
    <property type="match status" value="1"/>
</dbReference>
<dbReference type="Proteomes" id="UP000046393">
    <property type="component" value="Unplaced"/>
</dbReference>
<proteinExistence type="predicted"/>
<feature type="compositionally biased region" description="Basic and acidic residues" evidence="7">
    <location>
        <begin position="1667"/>
        <end position="1678"/>
    </location>
</feature>
<feature type="domain" description="EGF-like" evidence="10">
    <location>
        <begin position="1988"/>
        <end position="2027"/>
    </location>
</feature>
<dbReference type="InterPro" id="IPR009030">
    <property type="entry name" value="Growth_fac_rcpt_cys_sf"/>
</dbReference>
<feature type="compositionally biased region" description="Low complexity" evidence="7">
    <location>
        <begin position="1287"/>
        <end position="1303"/>
    </location>
</feature>
<dbReference type="PROSITE" id="PS01186">
    <property type="entry name" value="EGF_2"/>
    <property type="match status" value="16"/>
</dbReference>
<dbReference type="PANTHER" id="PTHR24042:SF5">
    <property type="entry name" value="EGF-LIKE CALCIUM-BINDING DOMAIN-CONTAINING PROTEIN"/>
    <property type="match status" value="1"/>
</dbReference>
<feature type="region of interest" description="Disordered" evidence="7">
    <location>
        <begin position="2357"/>
        <end position="2379"/>
    </location>
</feature>
<feature type="compositionally biased region" description="Polar residues" evidence="7">
    <location>
        <begin position="1493"/>
        <end position="1542"/>
    </location>
</feature>
<keyword evidence="8" id="KW-1133">Transmembrane helix</keyword>
<keyword evidence="12" id="KW-1185">Reference proteome</keyword>
<feature type="compositionally biased region" description="Low complexity" evidence="7">
    <location>
        <begin position="735"/>
        <end position="771"/>
    </location>
</feature>
<feature type="compositionally biased region" description="Basic and acidic residues" evidence="7">
    <location>
        <begin position="1546"/>
        <end position="1562"/>
    </location>
</feature>
<feature type="compositionally biased region" description="Basic and acidic residues" evidence="7">
    <location>
        <begin position="848"/>
        <end position="862"/>
    </location>
</feature>
<feature type="region of interest" description="Disordered" evidence="7">
    <location>
        <begin position="1155"/>
        <end position="1189"/>
    </location>
</feature>
<dbReference type="InterPro" id="IPR000742">
    <property type="entry name" value="EGF"/>
</dbReference>
<dbReference type="PROSITE" id="PS00010">
    <property type="entry name" value="ASX_HYDROXYL"/>
    <property type="match status" value="9"/>
</dbReference>
<dbReference type="Gene3D" id="2.90.20.10">
    <property type="entry name" value="Plasmodium vivax P25 domain"/>
    <property type="match status" value="2"/>
</dbReference>